<keyword evidence="4" id="KW-1185">Reference proteome</keyword>
<feature type="domain" description="Xaa-Pro dipeptidyl-peptidase-like" evidence="2">
    <location>
        <begin position="16"/>
        <end position="150"/>
    </location>
</feature>
<evidence type="ECO:0000256" key="1">
    <source>
        <dbReference type="ARBA" id="ARBA00022801"/>
    </source>
</evidence>
<keyword evidence="1" id="KW-0378">Hydrolase</keyword>
<dbReference type="SUPFAM" id="SSF53474">
    <property type="entry name" value="alpha/beta-Hydrolases"/>
    <property type="match status" value="1"/>
</dbReference>
<dbReference type="Proteomes" id="UP000472320">
    <property type="component" value="Unassembled WGS sequence"/>
</dbReference>
<sequence length="351" mass="38412">MNEQIIKIPAGRAQDVQLETTVFRPPGPGPFPLLIVNHGKAPGNPKLQARDRFIYLATAFVRRGYAVMVPMRTGFANSTGKFVEYGCNMTANGYEQAGDIADVVRYARAQPWVDNEHIVLAGQSFGGLASMAAATQELPGVRGVMNFAGGLKVHGDLCDWRRALVKAFTEYGRRNKVPSMWMYGANDSYFGPELAARMHSAFTAAGGKAEMVAFGPFKKDAHGLLGNRDGATIWLPEVERFLGEIGMPTREVYAVADPPVQRATHYAALEDVDAVPFVPQRGREQYREFLQKATPRAFAISPTGSWGWAEEGENTNEKALAACQAASKEPCRLYSVDNDIVWPEHGTAGRN</sequence>
<comment type="caution">
    <text evidence="3">The sequence shown here is derived from an EMBL/GenBank/DDBJ whole genome shotgun (WGS) entry which is preliminary data.</text>
</comment>
<proteinExistence type="predicted"/>
<gene>
    <name evidence="3" type="ORF">GM658_15970</name>
</gene>
<evidence type="ECO:0000259" key="2">
    <source>
        <dbReference type="Pfam" id="PF02129"/>
    </source>
</evidence>
<dbReference type="PANTHER" id="PTHR22946:SF9">
    <property type="entry name" value="POLYKETIDE TRANSFERASE AF380"/>
    <property type="match status" value="1"/>
</dbReference>
<dbReference type="AlphaFoldDB" id="A0A6L6QKH6"/>
<dbReference type="EMBL" id="WNKX01000011">
    <property type="protein sequence ID" value="MTW12103.1"/>
    <property type="molecule type" value="Genomic_DNA"/>
</dbReference>
<protein>
    <submittedName>
        <fullName evidence="3">Prolyl oligopeptidase family serine peptidase</fullName>
    </submittedName>
</protein>
<organism evidence="3 4">
    <name type="scientific">Massilia eburnea</name>
    <dbReference type="NCBI Taxonomy" id="1776165"/>
    <lineage>
        <taxon>Bacteria</taxon>
        <taxon>Pseudomonadati</taxon>
        <taxon>Pseudomonadota</taxon>
        <taxon>Betaproteobacteria</taxon>
        <taxon>Burkholderiales</taxon>
        <taxon>Oxalobacteraceae</taxon>
        <taxon>Telluria group</taxon>
        <taxon>Massilia</taxon>
    </lineage>
</organism>
<accession>A0A6L6QKH6</accession>
<name>A0A6L6QKH6_9BURK</name>
<dbReference type="InterPro" id="IPR029058">
    <property type="entry name" value="AB_hydrolase_fold"/>
</dbReference>
<evidence type="ECO:0000313" key="3">
    <source>
        <dbReference type="EMBL" id="MTW12103.1"/>
    </source>
</evidence>
<evidence type="ECO:0000313" key="4">
    <source>
        <dbReference type="Proteomes" id="UP000472320"/>
    </source>
</evidence>
<dbReference type="OrthoDB" id="8564128at2"/>
<dbReference type="Pfam" id="PF02129">
    <property type="entry name" value="Peptidase_S15"/>
    <property type="match status" value="1"/>
</dbReference>
<dbReference type="Gene3D" id="3.40.50.1820">
    <property type="entry name" value="alpha/beta hydrolase"/>
    <property type="match status" value="1"/>
</dbReference>
<dbReference type="GO" id="GO:0052689">
    <property type="term" value="F:carboxylic ester hydrolase activity"/>
    <property type="evidence" value="ECO:0007669"/>
    <property type="project" value="UniProtKB-ARBA"/>
</dbReference>
<dbReference type="InterPro" id="IPR050261">
    <property type="entry name" value="FrsA_esterase"/>
</dbReference>
<reference evidence="3 4" key="1">
    <citation type="submission" date="2019-11" db="EMBL/GenBank/DDBJ databases">
        <title>Type strains purchased from KCTC, JCM and DSMZ.</title>
        <authorList>
            <person name="Lu H."/>
        </authorList>
    </citation>
    <scope>NUCLEOTIDE SEQUENCE [LARGE SCALE GENOMIC DNA]</scope>
    <source>
        <strain evidence="3 4">JCM 31587</strain>
    </source>
</reference>
<dbReference type="PANTHER" id="PTHR22946">
    <property type="entry name" value="DIENELACTONE HYDROLASE DOMAIN-CONTAINING PROTEIN-RELATED"/>
    <property type="match status" value="1"/>
</dbReference>
<dbReference type="InterPro" id="IPR000383">
    <property type="entry name" value="Xaa-Pro-like_dom"/>
</dbReference>